<keyword evidence="3" id="KW-0472">Membrane</keyword>
<dbReference type="InterPro" id="IPR036138">
    <property type="entry name" value="PBP_dimer_sf"/>
</dbReference>
<name>A0A5Q2FCX1_9ACTN</name>
<dbReference type="Pfam" id="PF03717">
    <property type="entry name" value="PBP_dimer"/>
    <property type="match status" value="1"/>
</dbReference>
<protein>
    <submittedName>
        <fullName evidence="7">Penicillin-binding protein 2</fullName>
    </submittedName>
</protein>
<dbReference type="InterPro" id="IPR005311">
    <property type="entry name" value="PBP_dimer"/>
</dbReference>
<dbReference type="Gene3D" id="3.90.1310.10">
    <property type="entry name" value="Penicillin-binding protein 2a (Domain 2)"/>
    <property type="match status" value="1"/>
</dbReference>
<proteinExistence type="inferred from homology"/>
<dbReference type="PANTHER" id="PTHR30627:SF1">
    <property type="entry name" value="PEPTIDOGLYCAN D,D-TRANSPEPTIDASE FTSI"/>
    <property type="match status" value="1"/>
</dbReference>
<sequence>MPQNRRLTDQREQTPHRRPESARGEERRDVRGGRRPAGDRGPVPETGHRRAETGTRSSARPETSGARTRSGAADQRRPATRQTGQTRHASRSEPLGPGGQGRAGGGSAPRPGDRHRPGPTADRHRNDRGRTDRHRDDRHRDDRHRDHRRRRISARPRRFALGPLLSTPLGRGGSPARIKILVIVLVCATVLSGARLIQIQGLDPQAYAAQAATLVKRSQALPAVRGAITDRNGQVLAESSPAVDVTADPVATGPHADTIAAILAKYLGGVPADYLEPLTRPNTRYAMIKRQVPAHTYDLIRGDLAKAGDAKQYAGGLWTSTNSIRTYPGATVASNVIGVLKQDDDGVYRQGAYGFEYSEDKQLAGKDGVEVYQSSPAGTKIPLGANEITPAQNGTSYQLTLDAELQWTAEQSLKKVVDSSRAHFGYAIVMNIKTGEILAMANYPSFDASDLKNAKADAMSNRAISDSLEPGSVEKVLTFAALADGGYITPDTQVNVPSSLKSADLTITDSESHGDIRLTATGVLAQSSNIGTVEMARTMPKADLVSHLQNFGLGQRTGIELPGEASGWAPKTTLPDYSRDQVAFGQGLSVTGLQLASAVAGILNDGVYNTPTIVKSATDADGKPVSVDRAQPRRVVSEQASAMVTQMMEAVTGPGGTGAGMTLSGYRSVGKTATAQRYDEKSGKYVGYTAGYIGAAPAEDPQILTYVVVDNPVNGHFGSTVAGPAFKEIMQYALPRYGVLPSATKAPVAKLEW</sequence>
<dbReference type="AlphaFoldDB" id="A0A5Q2FCX1"/>
<dbReference type="Proteomes" id="UP000386847">
    <property type="component" value="Chromosome"/>
</dbReference>
<organism evidence="7 8">
    <name type="scientific">Raineyella fluvialis</name>
    <dbReference type="NCBI Taxonomy" id="2662261"/>
    <lineage>
        <taxon>Bacteria</taxon>
        <taxon>Bacillati</taxon>
        <taxon>Actinomycetota</taxon>
        <taxon>Actinomycetes</taxon>
        <taxon>Propionibacteriales</taxon>
        <taxon>Propionibacteriaceae</taxon>
        <taxon>Raineyella</taxon>
    </lineage>
</organism>
<dbReference type="SUPFAM" id="SSF56601">
    <property type="entry name" value="beta-lactamase/transpeptidase-like"/>
    <property type="match status" value="1"/>
</dbReference>
<evidence type="ECO:0000259" key="6">
    <source>
        <dbReference type="Pfam" id="PF03717"/>
    </source>
</evidence>
<feature type="domain" description="Penicillin-binding protein dimerisation" evidence="6">
    <location>
        <begin position="221"/>
        <end position="379"/>
    </location>
</feature>
<dbReference type="GO" id="GO:0005886">
    <property type="term" value="C:plasma membrane"/>
    <property type="evidence" value="ECO:0007669"/>
    <property type="project" value="TreeGrafter"/>
</dbReference>
<dbReference type="InterPro" id="IPR012338">
    <property type="entry name" value="Beta-lactam/transpept-like"/>
</dbReference>
<dbReference type="InterPro" id="IPR001460">
    <property type="entry name" value="PCN-bd_Tpept"/>
</dbReference>
<evidence type="ECO:0000259" key="5">
    <source>
        <dbReference type="Pfam" id="PF00905"/>
    </source>
</evidence>
<dbReference type="KEGG" id="rain:Rai3103_11745"/>
<accession>A0A5Q2FCX1</accession>
<feature type="compositionally biased region" description="Gly residues" evidence="4">
    <location>
        <begin position="96"/>
        <end position="107"/>
    </location>
</feature>
<dbReference type="EMBL" id="CP045725">
    <property type="protein sequence ID" value="QGF24231.1"/>
    <property type="molecule type" value="Genomic_DNA"/>
</dbReference>
<evidence type="ECO:0000313" key="7">
    <source>
        <dbReference type="EMBL" id="QGF24231.1"/>
    </source>
</evidence>
<evidence type="ECO:0000256" key="3">
    <source>
        <dbReference type="ARBA" id="ARBA00023136"/>
    </source>
</evidence>
<feature type="compositionally biased region" description="Basic and acidic residues" evidence="4">
    <location>
        <begin position="1"/>
        <end position="38"/>
    </location>
</feature>
<dbReference type="Gene3D" id="3.40.710.10">
    <property type="entry name" value="DD-peptidase/beta-lactamase superfamily"/>
    <property type="match status" value="1"/>
</dbReference>
<evidence type="ECO:0000256" key="4">
    <source>
        <dbReference type="SAM" id="MobiDB-lite"/>
    </source>
</evidence>
<dbReference type="GO" id="GO:0071555">
    <property type="term" value="P:cell wall organization"/>
    <property type="evidence" value="ECO:0007669"/>
    <property type="project" value="TreeGrafter"/>
</dbReference>
<dbReference type="PANTHER" id="PTHR30627">
    <property type="entry name" value="PEPTIDOGLYCAN D,D-TRANSPEPTIDASE"/>
    <property type="match status" value="1"/>
</dbReference>
<feature type="compositionally biased region" description="Polar residues" evidence="4">
    <location>
        <begin position="54"/>
        <end position="67"/>
    </location>
</feature>
<feature type="domain" description="Penicillin-binding protein transpeptidase" evidence="5">
    <location>
        <begin position="425"/>
        <end position="731"/>
    </location>
</feature>
<dbReference type="SUPFAM" id="SSF56519">
    <property type="entry name" value="Penicillin binding protein dimerisation domain"/>
    <property type="match status" value="1"/>
</dbReference>
<dbReference type="InterPro" id="IPR050515">
    <property type="entry name" value="Beta-lactam/transpept"/>
</dbReference>
<dbReference type="Gene3D" id="3.30.450.330">
    <property type="match status" value="1"/>
</dbReference>
<comment type="similarity">
    <text evidence="2">Belongs to the transpeptidase family.</text>
</comment>
<reference evidence="7 8" key="1">
    <citation type="submission" date="2019-10" db="EMBL/GenBank/DDBJ databases">
        <title>Genomic analysis of Raineyella sp. CBA3103.</title>
        <authorList>
            <person name="Roh S.W."/>
        </authorList>
    </citation>
    <scope>NUCLEOTIDE SEQUENCE [LARGE SCALE GENOMIC DNA]</scope>
    <source>
        <strain evidence="7 8">CBA3103</strain>
    </source>
</reference>
<evidence type="ECO:0000256" key="2">
    <source>
        <dbReference type="ARBA" id="ARBA00007171"/>
    </source>
</evidence>
<keyword evidence="8" id="KW-1185">Reference proteome</keyword>
<feature type="compositionally biased region" description="Basic residues" evidence="4">
    <location>
        <begin position="145"/>
        <end position="155"/>
    </location>
</feature>
<dbReference type="GO" id="GO:0008658">
    <property type="term" value="F:penicillin binding"/>
    <property type="evidence" value="ECO:0007669"/>
    <property type="project" value="InterPro"/>
</dbReference>
<feature type="compositionally biased region" description="Basic and acidic residues" evidence="4">
    <location>
        <begin position="111"/>
        <end position="144"/>
    </location>
</feature>
<dbReference type="Pfam" id="PF00905">
    <property type="entry name" value="Transpeptidase"/>
    <property type="match status" value="1"/>
</dbReference>
<gene>
    <name evidence="7" type="ORF">Rai3103_11745</name>
</gene>
<evidence type="ECO:0000313" key="8">
    <source>
        <dbReference type="Proteomes" id="UP000386847"/>
    </source>
</evidence>
<evidence type="ECO:0000256" key="1">
    <source>
        <dbReference type="ARBA" id="ARBA00004370"/>
    </source>
</evidence>
<comment type="subcellular location">
    <subcellularLocation>
        <location evidence="1">Membrane</location>
    </subcellularLocation>
</comment>
<feature type="region of interest" description="Disordered" evidence="4">
    <location>
        <begin position="1"/>
        <end position="155"/>
    </location>
</feature>